<feature type="coiled-coil region" evidence="1">
    <location>
        <begin position="87"/>
        <end position="121"/>
    </location>
</feature>
<evidence type="ECO:0000256" key="1">
    <source>
        <dbReference type="SAM" id="Coils"/>
    </source>
</evidence>
<keyword evidence="3" id="KW-0812">Transmembrane</keyword>
<feature type="region of interest" description="Disordered" evidence="2">
    <location>
        <begin position="122"/>
        <end position="167"/>
    </location>
</feature>
<keyword evidence="3" id="KW-1133">Transmembrane helix</keyword>
<evidence type="ECO:0000313" key="4">
    <source>
        <dbReference type="EMBL" id="SIT54194.1"/>
    </source>
</evidence>
<protein>
    <recommendedName>
        <fullName evidence="6">Transmembrane protein</fullName>
    </recommendedName>
</protein>
<evidence type="ECO:0000256" key="3">
    <source>
        <dbReference type="SAM" id="Phobius"/>
    </source>
</evidence>
<dbReference type="STRING" id="1631249.BQ8794_140339"/>
<keyword evidence="1" id="KW-0175">Coiled coil</keyword>
<feature type="compositionally biased region" description="Gly residues" evidence="2">
    <location>
        <begin position="142"/>
        <end position="155"/>
    </location>
</feature>
<evidence type="ECO:0000256" key="2">
    <source>
        <dbReference type="SAM" id="MobiDB-lite"/>
    </source>
</evidence>
<keyword evidence="5" id="KW-1185">Reference proteome</keyword>
<dbReference type="Pfam" id="PF11014">
    <property type="entry name" value="DUF2852"/>
    <property type="match status" value="1"/>
</dbReference>
<sequence>MNTSALIRPAWTPATIALMVIGFMVFWPLGLAMLAYIIWGDRLDGFKRDVNRATDGIFAGCRRGSDKAARWGHGSARTGNVAFDDWREKELERLNEERRKLDEMLSEFDEYARELRRAKDQEEFDRFMANRNKSTSPTTGGPTTGGSTGSTGTGKRGGKSTPGLLDE</sequence>
<dbReference type="RefSeq" id="WP_077374799.1">
    <property type="nucleotide sequence ID" value="NZ_FTPD01000006.1"/>
</dbReference>
<proteinExistence type="predicted"/>
<reference evidence="5" key="1">
    <citation type="submission" date="2017-01" db="EMBL/GenBank/DDBJ databases">
        <authorList>
            <person name="Brunel B."/>
        </authorList>
    </citation>
    <scope>NUCLEOTIDE SEQUENCE [LARGE SCALE GENOMIC DNA]</scope>
</reference>
<name>A0A1R3V2S3_9HYPH</name>
<feature type="transmembrane region" description="Helical" evidence="3">
    <location>
        <begin position="16"/>
        <end position="39"/>
    </location>
</feature>
<organism evidence="4 5">
    <name type="scientific">Mesorhizobium prunaredense</name>
    <dbReference type="NCBI Taxonomy" id="1631249"/>
    <lineage>
        <taxon>Bacteria</taxon>
        <taxon>Pseudomonadati</taxon>
        <taxon>Pseudomonadota</taxon>
        <taxon>Alphaproteobacteria</taxon>
        <taxon>Hyphomicrobiales</taxon>
        <taxon>Phyllobacteriaceae</taxon>
        <taxon>Mesorhizobium</taxon>
    </lineage>
</organism>
<gene>
    <name evidence="4" type="ORF">BQ8794_140339</name>
</gene>
<dbReference type="Proteomes" id="UP000188388">
    <property type="component" value="Unassembled WGS sequence"/>
</dbReference>
<dbReference type="AlphaFoldDB" id="A0A1R3V2S3"/>
<dbReference type="InterPro" id="IPR021273">
    <property type="entry name" value="DUF2852"/>
</dbReference>
<accession>A0A1R3V2S3</accession>
<keyword evidence="3" id="KW-0472">Membrane</keyword>
<evidence type="ECO:0008006" key="6">
    <source>
        <dbReference type="Google" id="ProtNLM"/>
    </source>
</evidence>
<evidence type="ECO:0000313" key="5">
    <source>
        <dbReference type="Proteomes" id="UP000188388"/>
    </source>
</evidence>
<dbReference type="EMBL" id="FTPD01000006">
    <property type="protein sequence ID" value="SIT54194.1"/>
    <property type="molecule type" value="Genomic_DNA"/>
</dbReference>